<evidence type="ECO:0000256" key="3">
    <source>
        <dbReference type="SAM" id="SignalP"/>
    </source>
</evidence>
<feature type="region of interest" description="Disordered" evidence="1">
    <location>
        <begin position="160"/>
        <end position="203"/>
    </location>
</feature>
<feature type="domain" description="Protein YTP1-like C-terminal" evidence="5">
    <location>
        <begin position="272"/>
        <end position="570"/>
    </location>
</feature>
<dbReference type="Pfam" id="PF10355">
    <property type="entry name" value="Ytp1"/>
    <property type="match status" value="1"/>
</dbReference>
<feature type="compositionally biased region" description="Low complexity" evidence="1">
    <location>
        <begin position="427"/>
        <end position="441"/>
    </location>
</feature>
<feature type="transmembrane region" description="Helical" evidence="2">
    <location>
        <begin position="93"/>
        <end position="114"/>
    </location>
</feature>
<feature type="chain" id="PRO_5025568741" description="Integral membrane protein" evidence="3">
    <location>
        <begin position="25"/>
        <end position="592"/>
    </location>
</feature>
<sequence>MSREFRFHSSLLAALAFGVAIVSASPHEGESMQHGSANNMTSSIEWSESFDVPNYFRHEGYTFWIYFHIFSMIGSWAILLPLSVMLSIAQSRFTILMQLCFFALNALGITTGIVYNAKTPDLYESNAHHKVGWIFTWTALVWILLGAVNAFSAKTSNHGTSSEISNPYQSLAQHENDPDRRWSRDSGQGTERNSSISSGSPTAEHELNFKDEEMANYAKQEEEEDVETHGLLRRTRVAKFLAKHVHKYVFGKTVSIMRFMYVFVERTIIMMGFIAICTGFVTLGGIFRGGQFLNGLAHFVKGGIFFWIGALAIARWAGAFADLGWAWNVKPPAEVIGKRKAAVPTSEFVESALICIYGVTNVWLEHLTAWGQAWSPMDYEHVSITILFFGGGMLGLLAESKRVRKFLNTSLLLSQPPNSPFTPPSPITTNSPTSGTWNGPSTSTTPLNPLPAFTILLLGIIMAAHTQNSALAATIHSMWGNLFAVAALARMVTYLLHYIKPPVSYLPGRPPSELITGFTLVGGGFMFMISPRDITDAIGGSGADAMVVFVVSMGLSALVCAGVVGCMAVKGWALGREHRRQLEGMERLGVNV</sequence>
<feature type="transmembrane region" description="Helical" evidence="2">
    <location>
        <begin position="267"/>
        <end position="287"/>
    </location>
</feature>
<evidence type="ECO:0000256" key="2">
    <source>
        <dbReference type="SAM" id="Phobius"/>
    </source>
</evidence>
<protein>
    <recommendedName>
        <fullName evidence="8">Integral membrane protein</fullName>
    </recommendedName>
</protein>
<evidence type="ECO:0000313" key="7">
    <source>
        <dbReference type="Proteomes" id="UP000799302"/>
    </source>
</evidence>
<feature type="compositionally biased region" description="Basic and acidic residues" evidence="1">
    <location>
        <begin position="174"/>
        <end position="184"/>
    </location>
</feature>
<dbReference type="InterPro" id="IPR018827">
    <property type="entry name" value="YTP1_C"/>
</dbReference>
<feature type="compositionally biased region" description="Polar residues" evidence="1">
    <location>
        <begin position="185"/>
        <end position="201"/>
    </location>
</feature>
<proteinExistence type="predicted"/>
<organism evidence="6 7">
    <name type="scientific">Microthyrium microscopicum</name>
    <dbReference type="NCBI Taxonomy" id="703497"/>
    <lineage>
        <taxon>Eukaryota</taxon>
        <taxon>Fungi</taxon>
        <taxon>Dikarya</taxon>
        <taxon>Ascomycota</taxon>
        <taxon>Pezizomycotina</taxon>
        <taxon>Dothideomycetes</taxon>
        <taxon>Dothideomycetes incertae sedis</taxon>
        <taxon>Microthyriales</taxon>
        <taxon>Microthyriaceae</taxon>
        <taxon>Microthyrium</taxon>
    </lineage>
</organism>
<dbReference type="PANTHER" id="PTHR31685">
    <property type="entry name" value="INTEGRAL MEMBRANE PROTEIN (AFU_ORTHOLOGUE AFUA_6G12730)-RELATED"/>
    <property type="match status" value="1"/>
</dbReference>
<feature type="compositionally biased region" description="Pro residues" evidence="1">
    <location>
        <begin position="417"/>
        <end position="426"/>
    </location>
</feature>
<dbReference type="InterPro" id="IPR018825">
    <property type="entry name" value="DUF2427"/>
</dbReference>
<gene>
    <name evidence="6" type="ORF">BT63DRAFT_415775</name>
</gene>
<feature type="transmembrane region" description="Helical" evidence="2">
    <location>
        <begin position="478"/>
        <end position="499"/>
    </location>
</feature>
<dbReference type="AlphaFoldDB" id="A0A6A6U432"/>
<evidence type="ECO:0000256" key="1">
    <source>
        <dbReference type="SAM" id="MobiDB-lite"/>
    </source>
</evidence>
<evidence type="ECO:0008006" key="8">
    <source>
        <dbReference type="Google" id="ProtNLM"/>
    </source>
</evidence>
<dbReference type="Proteomes" id="UP000799302">
    <property type="component" value="Unassembled WGS sequence"/>
</dbReference>
<feature type="transmembrane region" description="Helical" evidence="2">
    <location>
        <begin position="447"/>
        <end position="466"/>
    </location>
</feature>
<accession>A0A6A6U432</accession>
<feature type="signal peptide" evidence="3">
    <location>
        <begin position="1"/>
        <end position="24"/>
    </location>
</feature>
<dbReference type="EMBL" id="MU004238">
    <property type="protein sequence ID" value="KAF2666660.1"/>
    <property type="molecule type" value="Genomic_DNA"/>
</dbReference>
<feature type="transmembrane region" description="Helical" evidence="2">
    <location>
        <begin position="341"/>
        <end position="359"/>
    </location>
</feature>
<keyword evidence="2" id="KW-1133">Transmembrane helix</keyword>
<feature type="transmembrane region" description="Helical" evidence="2">
    <location>
        <begin position="63"/>
        <end position="86"/>
    </location>
</feature>
<dbReference type="PANTHER" id="PTHR31685:SF3">
    <property type="entry name" value="INTEGRAL MEMBRANE PROTEIN (AFU_ORTHOLOGUE AFUA_6G12730)"/>
    <property type="match status" value="1"/>
</dbReference>
<reference evidence="6" key="1">
    <citation type="journal article" date="2020" name="Stud. Mycol.">
        <title>101 Dothideomycetes genomes: a test case for predicting lifestyles and emergence of pathogens.</title>
        <authorList>
            <person name="Haridas S."/>
            <person name="Albert R."/>
            <person name="Binder M."/>
            <person name="Bloem J."/>
            <person name="Labutti K."/>
            <person name="Salamov A."/>
            <person name="Andreopoulos B."/>
            <person name="Baker S."/>
            <person name="Barry K."/>
            <person name="Bills G."/>
            <person name="Bluhm B."/>
            <person name="Cannon C."/>
            <person name="Castanera R."/>
            <person name="Culley D."/>
            <person name="Daum C."/>
            <person name="Ezra D."/>
            <person name="Gonzalez J."/>
            <person name="Henrissat B."/>
            <person name="Kuo A."/>
            <person name="Liang C."/>
            <person name="Lipzen A."/>
            <person name="Lutzoni F."/>
            <person name="Magnuson J."/>
            <person name="Mondo S."/>
            <person name="Nolan M."/>
            <person name="Ohm R."/>
            <person name="Pangilinan J."/>
            <person name="Park H.-J."/>
            <person name="Ramirez L."/>
            <person name="Alfaro M."/>
            <person name="Sun H."/>
            <person name="Tritt A."/>
            <person name="Yoshinaga Y."/>
            <person name="Zwiers L.-H."/>
            <person name="Turgeon B."/>
            <person name="Goodwin S."/>
            <person name="Spatafora J."/>
            <person name="Crous P."/>
            <person name="Grigoriev I."/>
        </authorList>
    </citation>
    <scope>NUCLEOTIDE SEQUENCE</scope>
    <source>
        <strain evidence="6">CBS 115976</strain>
    </source>
</reference>
<feature type="transmembrane region" description="Helical" evidence="2">
    <location>
        <begin position="134"/>
        <end position="152"/>
    </location>
</feature>
<feature type="transmembrane region" description="Helical" evidence="2">
    <location>
        <begin position="511"/>
        <end position="529"/>
    </location>
</feature>
<feature type="region of interest" description="Disordered" evidence="1">
    <location>
        <begin position="417"/>
        <end position="441"/>
    </location>
</feature>
<keyword evidence="2" id="KW-0472">Membrane</keyword>
<feature type="domain" description="DUF2427" evidence="4">
    <location>
        <begin position="54"/>
        <end position="149"/>
    </location>
</feature>
<feature type="transmembrane region" description="Helical" evidence="2">
    <location>
        <begin position="379"/>
        <end position="398"/>
    </location>
</feature>
<evidence type="ECO:0000259" key="5">
    <source>
        <dbReference type="Pfam" id="PF10355"/>
    </source>
</evidence>
<keyword evidence="7" id="KW-1185">Reference proteome</keyword>
<feature type="transmembrane region" description="Helical" evidence="2">
    <location>
        <begin position="307"/>
        <end position="329"/>
    </location>
</feature>
<feature type="transmembrane region" description="Helical" evidence="2">
    <location>
        <begin position="549"/>
        <end position="573"/>
    </location>
</feature>
<feature type="compositionally biased region" description="Polar residues" evidence="1">
    <location>
        <begin position="160"/>
        <end position="173"/>
    </location>
</feature>
<name>A0A6A6U432_9PEZI</name>
<evidence type="ECO:0000313" key="6">
    <source>
        <dbReference type="EMBL" id="KAF2666660.1"/>
    </source>
</evidence>
<evidence type="ECO:0000259" key="4">
    <source>
        <dbReference type="Pfam" id="PF10348"/>
    </source>
</evidence>
<dbReference type="Pfam" id="PF10348">
    <property type="entry name" value="DUF2427"/>
    <property type="match status" value="1"/>
</dbReference>
<keyword evidence="2" id="KW-0812">Transmembrane</keyword>
<keyword evidence="3" id="KW-0732">Signal</keyword>
<dbReference type="OrthoDB" id="4005299at2759"/>